<gene>
    <name evidence="1" type="ORF">GA_TR6459_c6_g1_i1_g.21461</name>
</gene>
<evidence type="ECO:0000313" key="1">
    <source>
        <dbReference type="EMBL" id="JAU11553.1"/>
    </source>
</evidence>
<dbReference type="AlphaFoldDB" id="A0A1J3CUL6"/>
<sequence length="116" mass="13775">MEYSEKLLNCSNGREFKRLSIISLLMIDRVKLKKTKLLKSQNFYITHSILKELFRNGHHNNNNRRSFVKHHYSIFSVFKIKPKPDDGLNDKDSKPEIINQRCWVKRDRLTIAVASM</sequence>
<organism evidence="1">
    <name type="scientific">Noccaea caerulescens</name>
    <name type="common">Alpine penny-cress</name>
    <name type="synonym">Thlaspi caerulescens</name>
    <dbReference type="NCBI Taxonomy" id="107243"/>
    <lineage>
        <taxon>Eukaryota</taxon>
        <taxon>Viridiplantae</taxon>
        <taxon>Streptophyta</taxon>
        <taxon>Embryophyta</taxon>
        <taxon>Tracheophyta</taxon>
        <taxon>Spermatophyta</taxon>
        <taxon>Magnoliopsida</taxon>
        <taxon>eudicotyledons</taxon>
        <taxon>Gunneridae</taxon>
        <taxon>Pentapetalae</taxon>
        <taxon>rosids</taxon>
        <taxon>malvids</taxon>
        <taxon>Brassicales</taxon>
        <taxon>Brassicaceae</taxon>
        <taxon>Coluteocarpeae</taxon>
        <taxon>Noccaea</taxon>
    </lineage>
</organism>
<name>A0A1J3CUL6_NOCCA</name>
<proteinExistence type="predicted"/>
<dbReference type="EMBL" id="GEVI01020767">
    <property type="protein sequence ID" value="JAU11553.1"/>
    <property type="molecule type" value="Transcribed_RNA"/>
</dbReference>
<protein>
    <submittedName>
        <fullName evidence="1">Uncharacterized protein</fullName>
    </submittedName>
</protein>
<reference evidence="1" key="1">
    <citation type="submission" date="2016-07" db="EMBL/GenBank/DDBJ databases">
        <title>De novo transcriptome assembly of four accessions of the metal hyperaccumulator plant Noccaea caerulescens.</title>
        <authorList>
            <person name="Blande D."/>
            <person name="Halimaa P."/>
            <person name="Tervahauta A.I."/>
            <person name="Aarts M.G."/>
            <person name="Karenlampi S.O."/>
        </authorList>
    </citation>
    <scope>NUCLEOTIDE SEQUENCE</scope>
</reference>
<accession>A0A1J3CUL6</accession>